<evidence type="ECO:0000256" key="4">
    <source>
        <dbReference type="ARBA" id="ARBA00023136"/>
    </source>
</evidence>
<evidence type="ECO:0000256" key="2">
    <source>
        <dbReference type="ARBA" id="ARBA00022692"/>
    </source>
</evidence>
<dbReference type="Proteomes" id="UP000294593">
    <property type="component" value="Unassembled WGS sequence"/>
</dbReference>
<feature type="transmembrane region" description="Helical" evidence="5">
    <location>
        <begin position="167"/>
        <end position="187"/>
    </location>
</feature>
<comment type="subcellular location">
    <subcellularLocation>
        <location evidence="1">Membrane</location>
    </subcellularLocation>
</comment>
<dbReference type="InterPro" id="IPR023352">
    <property type="entry name" value="MAPEG-like_dom_sf"/>
</dbReference>
<protein>
    <submittedName>
        <fullName evidence="6">MAPEG family protein</fullName>
    </submittedName>
</protein>
<feature type="transmembrane region" description="Helical" evidence="5">
    <location>
        <begin position="28"/>
        <end position="47"/>
    </location>
</feature>
<proteinExistence type="predicted"/>
<evidence type="ECO:0000256" key="1">
    <source>
        <dbReference type="ARBA" id="ARBA00004370"/>
    </source>
</evidence>
<keyword evidence="3 5" id="KW-1133">Transmembrane helix</keyword>
<accession>A0A4R6R286</accession>
<dbReference type="PANTHER" id="PTHR31004:SF1">
    <property type="entry name" value="TRANSMEMBRANE PROTEIN 79"/>
    <property type="match status" value="1"/>
</dbReference>
<gene>
    <name evidence="6" type="ORF">EV672_11254</name>
</gene>
<dbReference type="OrthoDB" id="582367at2"/>
<evidence type="ECO:0000256" key="3">
    <source>
        <dbReference type="ARBA" id="ARBA00022989"/>
    </source>
</evidence>
<dbReference type="GO" id="GO:0005765">
    <property type="term" value="C:lysosomal membrane"/>
    <property type="evidence" value="ECO:0007669"/>
    <property type="project" value="TreeGrafter"/>
</dbReference>
<dbReference type="AlphaFoldDB" id="A0A4R6R286"/>
<evidence type="ECO:0000256" key="5">
    <source>
        <dbReference type="SAM" id="Phobius"/>
    </source>
</evidence>
<dbReference type="InterPro" id="IPR001129">
    <property type="entry name" value="Membr-assoc_MAPEG"/>
</dbReference>
<evidence type="ECO:0000313" key="7">
    <source>
        <dbReference type="Proteomes" id="UP000294593"/>
    </source>
</evidence>
<feature type="transmembrane region" description="Helical" evidence="5">
    <location>
        <begin position="59"/>
        <end position="78"/>
    </location>
</feature>
<dbReference type="RefSeq" id="WP_133611103.1">
    <property type="nucleotide sequence ID" value="NZ_SNXW01000012.1"/>
</dbReference>
<reference evidence="6 7" key="1">
    <citation type="submission" date="2019-03" db="EMBL/GenBank/DDBJ databases">
        <title>Genomic Encyclopedia of Type Strains, Phase IV (KMG-IV): sequencing the most valuable type-strain genomes for metagenomic binning, comparative biology and taxonomic classification.</title>
        <authorList>
            <person name="Goeker M."/>
        </authorList>
    </citation>
    <scope>NUCLEOTIDE SEQUENCE [LARGE SCALE GENOMIC DNA]</scope>
    <source>
        <strain evidence="6 7">DSM 11901</strain>
    </source>
</reference>
<feature type="transmembrane region" description="Helical" evidence="5">
    <location>
        <begin position="118"/>
        <end position="147"/>
    </location>
</feature>
<evidence type="ECO:0000313" key="6">
    <source>
        <dbReference type="EMBL" id="TDP79565.1"/>
    </source>
</evidence>
<dbReference type="EMBL" id="SNXW01000012">
    <property type="protein sequence ID" value="TDP79565.1"/>
    <property type="molecule type" value="Genomic_DNA"/>
</dbReference>
<dbReference type="GO" id="GO:0045055">
    <property type="term" value="P:regulated exocytosis"/>
    <property type="evidence" value="ECO:0007669"/>
    <property type="project" value="TreeGrafter"/>
</dbReference>
<comment type="caution">
    <text evidence="6">The sequence shown here is derived from an EMBL/GenBank/DDBJ whole genome shotgun (WGS) entry which is preliminary data.</text>
</comment>
<sequence length="193" mass="20533">MSKTVRNRVTLSGEVDLVAEQRRILRSAAWSALLCAAVLTASCWLLPRFFQPPEALAERIAFAVQADLLVLVWLLVAVRMVSSGRYRSADDNRGSAFSAPSPALAIKVAFLQNTLEQVVLAVGAHLALATLVSGASLFFIPAAVLLFGIGRIAFLQGYPKGAGARSFGMATTALPTAAAFAWAIYLIGRDLLT</sequence>
<organism evidence="6 7">
    <name type="scientific">Aquabacterium commune</name>
    <dbReference type="NCBI Taxonomy" id="70586"/>
    <lineage>
        <taxon>Bacteria</taxon>
        <taxon>Pseudomonadati</taxon>
        <taxon>Pseudomonadota</taxon>
        <taxon>Betaproteobacteria</taxon>
        <taxon>Burkholderiales</taxon>
        <taxon>Aquabacterium</taxon>
    </lineage>
</organism>
<dbReference type="Gene3D" id="1.20.120.550">
    <property type="entry name" value="Membrane associated eicosanoid/glutathione metabolism-like domain"/>
    <property type="match status" value="1"/>
</dbReference>
<dbReference type="PANTHER" id="PTHR31004">
    <property type="entry name" value="TRANSMEMBRANE PROTEIN 79"/>
    <property type="match status" value="1"/>
</dbReference>
<name>A0A4R6R286_9BURK</name>
<keyword evidence="2 5" id="KW-0812">Transmembrane</keyword>
<dbReference type="Pfam" id="PF01124">
    <property type="entry name" value="MAPEG"/>
    <property type="match status" value="1"/>
</dbReference>
<keyword evidence="4 5" id="KW-0472">Membrane</keyword>
<dbReference type="SUPFAM" id="SSF161084">
    <property type="entry name" value="MAPEG domain-like"/>
    <property type="match status" value="1"/>
</dbReference>
<keyword evidence="7" id="KW-1185">Reference proteome</keyword>